<accession>A0A5B7IKG8</accession>
<dbReference type="EMBL" id="VSRR010065155">
    <property type="protein sequence ID" value="MPC84322.1"/>
    <property type="molecule type" value="Genomic_DNA"/>
</dbReference>
<comment type="caution">
    <text evidence="2">The sequence shown here is derived from an EMBL/GenBank/DDBJ whole genome shotgun (WGS) entry which is preliminary data.</text>
</comment>
<feature type="signal peptide" evidence="1">
    <location>
        <begin position="1"/>
        <end position="26"/>
    </location>
</feature>
<name>A0A5B7IKG8_PORTR</name>
<protein>
    <submittedName>
        <fullName evidence="2">Uncharacterized protein</fullName>
    </submittedName>
</protein>
<feature type="chain" id="PRO_5022713944" evidence="1">
    <location>
        <begin position="27"/>
        <end position="86"/>
    </location>
</feature>
<organism evidence="2 3">
    <name type="scientific">Portunus trituberculatus</name>
    <name type="common">Swimming crab</name>
    <name type="synonym">Neptunus trituberculatus</name>
    <dbReference type="NCBI Taxonomy" id="210409"/>
    <lineage>
        <taxon>Eukaryota</taxon>
        <taxon>Metazoa</taxon>
        <taxon>Ecdysozoa</taxon>
        <taxon>Arthropoda</taxon>
        <taxon>Crustacea</taxon>
        <taxon>Multicrustacea</taxon>
        <taxon>Malacostraca</taxon>
        <taxon>Eumalacostraca</taxon>
        <taxon>Eucarida</taxon>
        <taxon>Decapoda</taxon>
        <taxon>Pleocyemata</taxon>
        <taxon>Brachyura</taxon>
        <taxon>Eubrachyura</taxon>
        <taxon>Portunoidea</taxon>
        <taxon>Portunidae</taxon>
        <taxon>Portuninae</taxon>
        <taxon>Portunus</taxon>
    </lineage>
</organism>
<keyword evidence="1" id="KW-0732">Signal</keyword>
<reference evidence="2 3" key="1">
    <citation type="submission" date="2019-05" db="EMBL/GenBank/DDBJ databases">
        <title>Another draft genome of Portunus trituberculatus and its Hox gene families provides insights of decapod evolution.</title>
        <authorList>
            <person name="Jeong J.-H."/>
            <person name="Song I."/>
            <person name="Kim S."/>
            <person name="Choi T."/>
            <person name="Kim D."/>
            <person name="Ryu S."/>
            <person name="Kim W."/>
        </authorList>
    </citation>
    <scope>NUCLEOTIDE SEQUENCE [LARGE SCALE GENOMIC DNA]</scope>
    <source>
        <tissue evidence="2">Muscle</tissue>
    </source>
</reference>
<dbReference type="Proteomes" id="UP000324222">
    <property type="component" value="Unassembled WGS sequence"/>
</dbReference>
<evidence type="ECO:0000313" key="3">
    <source>
        <dbReference type="Proteomes" id="UP000324222"/>
    </source>
</evidence>
<keyword evidence="3" id="KW-1185">Reference proteome</keyword>
<gene>
    <name evidence="2" type="ORF">E2C01_079060</name>
</gene>
<sequence>MLRPHKVRRWMLSNLFLYVAPQDIQGAGQPSQSGDPVRGFLENGFDMAVKLRPSVHFHSQYLDILLKWKRRAANRQLACHCCHGGW</sequence>
<proteinExistence type="predicted"/>
<evidence type="ECO:0000256" key="1">
    <source>
        <dbReference type="SAM" id="SignalP"/>
    </source>
</evidence>
<dbReference type="AlphaFoldDB" id="A0A5B7IKG8"/>
<evidence type="ECO:0000313" key="2">
    <source>
        <dbReference type="EMBL" id="MPC84322.1"/>
    </source>
</evidence>